<keyword evidence="1" id="KW-0472">Membrane</keyword>
<evidence type="ECO:0000256" key="1">
    <source>
        <dbReference type="SAM" id="Phobius"/>
    </source>
</evidence>
<evidence type="ECO:0008006" key="4">
    <source>
        <dbReference type="Google" id="ProtNLM"/>
    </source>
</evidence>
<organism evidence="2 3">
    <name type="scientific">Tsukamurella pulmonis</name>
    <dbReference type="NCBI Taxonomy" id="47312"/>
    <lineage>
        <taxon>Bacteria</taxon>
        <taxon>Bacillati</taxon>
        <taxon>Actinomycetota</taxon>
        <taxon>Actinomycetes</taxon>
        <taxon>Mycobacteriales</taxon>
        <taxon>Tsukamurellaceae</taxon>
        <taxon>Tsukamurella</taxon>
    </lineage>
</organism>
<feature type="transmembrane region" description="Helical" evidence="1">
    <location>
        <begin position="402"/>
        <end position="421"/>
    </location>
</feature>
<dbReference type="STRING" id="47312.SAMN04489765_0306"/>
<evidence type="ECO:0000313" key="2">
    <source>
        <dbReference type="EMBL" id="SDQ41096.1"/>
    </source>
</evidence>
<dbReference type="AlphaFoldDB" id="A0A1H1APK2"/>
<feature type="transmembrane region" description="Helical" evidence="1">
    <location>
        <begin position="442"/>
        <end position="459"/>
    </location>
</feature>
<feature type="transmembrane region" description="Helical" evidence="1">
    <location>
        <begin position="161"/>
        <end position="180"/>
    </location>
</feature>
<dbReference type="OrthoDB" id="8478704at2"/>
<keyword evidence="3" id="KW-1185">Reference proteome</keyword>
<dbReference type="Proteomes" id="UP000183053">
    <property type="component" value="Unassembled WGS sequence"/>
</dbReference>
<sequence>MTSADSDGACDADAGARRRGSAAPAVVLVVLAPIVGEFFLGNLTLDKVPILVLFTPLYGGGALFIRETVRRAHRGWPSMILLAAAYALIEEGPVDQLLWNPGYSGAHDALAGDAYLPVPGTNVSIVQAVLSLHVIWSICVPIALVEALFPDRRTTPWLARPGYAGAAALFGAGVVIGFVGTRVEDPFRATPLQHALSIAVIVVLIALAFVVPAGRPRVARDAPPPWLVGVATLLLTSSMLALVMFWPAGWSQWISVAAWFLVAGVSAWALGYWSRCRGWGSPHRLAATAGAMATYAWIAFPHEPVGGGSRSVDLIGNILCAVAAAALVALAARRITPRTGSRGAPVTSGVGASAPPPAWRLLIPPVVATVTIVVIVAAVSVLQHDDLLARAQAADPGAPRSALLAQLWGRVTFGVLLAVSWPLALRRLARGSTTAYRRCRRVAVAAAILLLISAAVAPGPGWLRLAHVALAVCEIGIYAAALHPALRSWYAASTGAPGRREGG</sequence>
<feature type="transmembrane region" description="Helical" evidence="1">
    <location>
        <begin position="192"/>
        <end position="214"/>
    </location>
</feature>
<reference evidence="3" key="1">
    <citation type="submission" date="2016-10" db="EMBL/GenBank/DDBJ databases">
        <authorList>
            <person name="Varghese N."/>
            <person name="Submissions S."/>
        </authorList>
    </citation>
    <scope>NUCLEOTIDE SEQUENCE [LARGE SCALE GENOMIC DNA]</scope>
    <source>
        <strain evidence="3">DSM 44142</strain>
    </source>
</reference>
<keyword evidence="1" id="KW-1133">Transmembrane helix</keyword>
<dbReference type="RefSeq" id="WP_068537303.1">
    <property type="nucleotide sequence ID" value="NZ_FNLF01000002.1"/>
</dbReference>
<proteinExistence type="predicted"/>
<feature type="transmembrane region" description="Helical" evidence="1">
    <location>
        <begin position="125"/>
        <end position="149"/>
    </location>
</feature>
<feature type="transmembrane region" description="Helical" evidence="1">
    <location>
        <begin position="48"/>
        <end position="65"/>
    </location>
</feature>
<feature type="transmembrane region" description="Helical" evidence="1">
    <location>
        <begin position="465"/>
        <end position="486"/>
    </location>
</feature>
<feature type="transmembrane region" description="Helical" evidence="1">
    <location>
        <begin position="252"/>
        <end position="273"/>
    </location>
</feature>
<accession>A0A1H1APK2</accession>
<gene>
    <name evidence="2" type="ORF">SAMN04489765_0306</name>
</gene>
<feature type="transmembrane region" description="Helical" evidence="1">
    <location>
        <begin position="361"/>
        <end position="382"/>
    </location>
</feature>
<feature type="transmembrane region" description="Helical" evidence="1">
    <location>
        <begin position="226"/>
        <end position="246"/>
    </location>
</feature>
<name>A0A1H1APK2_9ACTN</name>
<protein>
    <recommendedName>
        <fullName evidence="4">DUF998 domain-containing protein</fullName>
    </recommendedName>
</protein>
<feature type="transmembrane region" description="Helical" evidence="1">
    <location>
        <begin position="314"/>
        <end position="332"/>
    </location>
</feature>
<keyword evidence="1" id="KW-0812">Transmembrane</keyword>
<dbReference type="EMBL" id="FNLF01000002">
    <property type="protein sequence ID" value="SDQ41096.1"/>
    <property type="molecule type" value="Genomic_DNA"/>
</dbReference>
<evidence type="ECO:0000313" key="3">
    <source>
        <dbReference type="Proteomes" id="UP000183053"/>
    </source>
</evidence>
<feature type="transmembrane region" description="Helical" evidence="1">
    <location>
        <begin position="72"/>
        <end position="89"/>
    </location>
</feature>
<feature type="transmembrane region" description="Helical" evidence="1">
    <location>
        <begin position="22"/>
        <end position="42"/>
    </location>
</feature>
<feature type="transmembrane region" description="Helical" evidence="1">
    <location>
        <begin position="285"/>
        <end position="302"/>
    </location>
</feature>